<evidence type="ECO:0000313" key="2">
    <source>
        <dbReference type="Proteomes" id="UP001732700"/>
    </source>
</evidence>
<sequence length="626" mass="69654">MAQQGASPLLKQGTLEALEYVFEEFVGLKQNEIDDVLDAVIRAMKRAEQNYEVRLAAVKALQNVLKFANFANEDCRNRLMTAICDAAKSDEGEEKKIKQGAFSCLTAIAPENYMALEPYTETILSLTTEALEEGEETVALQCIEFWSTICGEVIKLREQKSVLLTRSTADCCFIEKPLCSLVPVLLKTLLNQEGDADALNIFTSATTCLGLVARTIRDAIVPLAIQLIVRNIEMADWRSRKAATSAVGVILEGPSVEKLAPVVGLLIDRMEDPNMEVRGTAVCTLGRVFELLHSPARAKRFFTDEDFCRVMAVLSKCGKDVPEVSEEFCGAIYFLARGYQSISSKVDHSKKKFSSQLSPFLSGVIDVLLSASELDKEAPFGLPASTSTYKALIELVRVSNIEDYEAAIAIRVLMPRIMRRLNTALDAEAISPSDKSNKYNLQALQCDVLHAIIQKLARSLEAEMVKESAQFVLLLFCRVLTCDCSTARDKAALAIGALAHTVGPKFVAYMSILLQYYNVKLFSPIYIEVIGNIFHVLGDEILPYCDYMMDVLYKGLSKQRLKPHILACFGEIALAIGEDFEEYLQDVMTKLLTQDIMPMFLMRIRLTTVISLDREYSRLTLAYCEV</sequence>
<accession>A0ACD5VNV1</accession>
<organism evidence="1 2">
    <name type="scientific">Avena sativa</name>
    <name type="common">Oat</name>
    <dbReference type="NCBI Taxonomy" id="4498"/>
    <lineage>
        <taxon>Eukaryota</taxon>
        <taxon>Viridiplantae</taxon>
        <taxon>Streptophyta</taxon>
        <taxon>Embryophyta</taxon>
        <taxon>Tracheophyta</taxon>
        <taxon>Spermatophyta</taxon>
        <taxon>Magnoliopsida</taxon>
        <taxon>Liliopsida</taxon>
        <taxon>Poales</taxon>
        <taxon>Poaceae</taxon>
        <taxon>BOP clade</taxon>
        <taxon>Pooideae</taxon>
        <taxon>Poodae</taxon>
        <taxon>Poeae</taxon>
        <taxon>Poeae Chloroplast Group 1 (Aveneae type)</taxon>
        <taxon>Aveninae</taxon>
        <taxon>Avena</taxon>
    </lineage>
</organism>
<proteinExistence type="predicted"/>
<reference evidence="1" key="1">
    <citation type="submission" date="2021-05" db="EMBL/GenBank/DDBJ databases">
        <authorList>
            <person name="Scholz U."/>
            <person name="Mascher M."/>
            <person name="Fiebig A."/>
        </authorList>
    </citation>
    <scope>NUCLEOTIDE SEQUENCE [LARGE SCALE GENOMIC DNA]</scope>
</reference>
<keyword evidence="2" id="KW-1185">Reference proteome</keyword>
<name>A0ACD5VNV1_AVESA</name>
<reference evidence="1" key="2">
    <citation type="submission" date="2025-09" db="UniProtKB">
        <authorList>
            <consortium name="EnsemblPlants"/>
        </authorList>
    </citation>
    <scope>IDENTIFICATION</scope>
</reference>
<dbReference type="EnsemblPlants" id="AVESA.00010b.r2.3CG0460800.1">
    <property type="protein sequence ID" value="AVESA.00010b.r2.3CG0460800.1.CDS.1"/>
    <property type="gene ID" value="AVESA.00010b.r2.3CG0460800"/>
</dbReference>
<evidence type="ECO:0000313" key="1">
    <source>
        <dbReference type="EnsemblPlants" id="AVESA.00010b.r2.3CG0460800.1.CDS.1"/>
    </source>
</evidence>
<dbReference type="Proteomes" id="UP001732700">
    <property type="component" value="Chromosome 3C"/>
</dbReference>
<protein>
    <submittedName>
        <fullName evidence="1">Uncharacterized protein</fullName>
    </submittedName>
</protein>